<dbReference type="PANTHER" id="PTHR37310">
    <property type="entry name" value="CYTOPLASMIC PROTEIN-RELATED"/>
    <property type="match status" value="1"/>
</dbReference>
<dbReference type="CDD" id="cd08026">
    <property type="entry name" value="DUF326"/>
    <property type="match status" value="1"/>
</dbReference>
<dbReference type="Proteomes" id="UP001500454">
    <property type="component" value="Unassembled WGS sequence"/>
</dbReference>
<dbReference type="Pfam" id="PF03860">
    <property type="entry name" value="Csp"/>
    <property type="match status" value="1"/>
</dbReference>
<protein>
    <recommendedName>
        <fullName evidence="3">Four-helix bundle copper-binding protein</fullName>
    </recommendedName>
</protein>
<organism evidence="1 2">
    <name type="scientific">Hymenobacter koreensis</name>
    <dbReference type="NCBI Taxonomy" id="1084523"/>
    <lineage>
        <taxon>Bacteria</taxon>
        <taxon>Pseudomonadati</taxon>
        <taxon>Bacteroidota</taxon>
        <taxon>Cytophagia</taxon>
        <taxon>Cytophagales</taxon>
        <taxon>Hymenobacteraceae</taxon>
        <taxon>Hymenobacter</taxon>
    </lineage>
</organism>
<reference evidence="2" key="1">
    <citation type="journal article" date="2019" name="Int. J. Syst. Evol. Microbiol.">
        <title>The Global Catalogue of Microorganisms (GCM) 10K type strain sequencing project: providing services to taxonomists for standard genome sequencing and annotation.</title>
        <authorList>
            <consortium name="The Broad Institute Genomics Platform"/>
            <consortium name="The Broad Institute Genome Sequencing Center for Infectious Disease"/>
            <person name="Wu L."/>
            <person name="Ma J."/>
        </authorList>
    </citation>
    <scope>NUCLEOTIDE SEQUENCE [LARGE SCALE GENOMIC DNA]</scope>
    <source>
        <strain evidence="2">JCM 17924</strain>
    </source>
</reference>
<proteinExistence type="predicted"/>
<dbReference type="InterPro" id="IPR044543">
    <property type="entry name" value="YHJQ-like"/>
</dbReference>
<evidence type="ECO:0000313" key="2">
    <source>
        <dbReference type="Proteomes" id="UP001500454"/>
    </source>
</evidence>
<name>A0ABP8IUC3_9BACT</name>
<gene>
    <name evidence="1" type="ORF">GCM10023186_04290</name>
</gene>
<comment type="caution">
    <text evidence="1">The sequence shown here is derived from an EMBL/GenBank/DDBJ whole genome shotgun (WGS) entry which is preliminary data.</text>
</comment>
<dbReference type="Gene3D" id="1.20.1270.360">
    <property type="match status" value="1"/>
</dbReference>
<evidence type="ECO:0000313" key="1">
    <source>
        <dbReference type="EMBL" id="GAA4373556.1"/>
    </source>
</evidence>
<accession>A0ABP8IUC3</accession>
<dbReference type="RefSeq" id="WP_345220937.1">
    <property type="nucleotide sequence ID" value="NZ_BAABHA010000001.1"/>
</dbReference>
<keyword evidence="2" id="KW-1185">Reference proteome</keyword>
<dbReference type="InterPro" id="IPR005560">
    <property type="entry name" value="Csp_YhjQ"/>
</dbReference>
<dbReference type="EMBL" id="BAABHA010000001">
    <property type="protein sequence ID" value="GAA4373556.1"/>
    <property type="molecule type" value="Genomic_DNA"/>
</dbReference>
<sequence>MHNQNQALLQALNDCVAACEHCATACLQESHVQMMARCIALDRDCADVCALTARLLARGSEHARHLMRECAEICKACGDECAQHQHQHCQECAAACRRCEEACRAAA</sequence>
<evidence type="ECO:0008006" key="3">
    <source>
        <dbReference type="Google" id="ProtNLM"/>
    </source>
</evidence>
<dbReference type="PANTHER" id="PTHR37310:SF1">
    <property type="entry name" value="CYTOPLASMIC PROTEIN"/>
    <property type="match status" value="1"/>
</dbReference>